<comment type="cofactor">
    <cofactor evidence="2">
        <name>[3Fe-4S] cluster</name>
        <dbReference type="ChEBI" id="CHEBI:21137"/>
    </cofactor>
</comment>
<keyword evidence="5" id="KW-0285">Flavoprotein</keyword>
<evidence type="ECO:0000256" key="4">
    <source>
        <dbReference type="ARBA" id="ARBA00022605"/>
    </source>
</evidence>
<keyword evidence="4" id="KW-0028">Amino-acid biosynthesis</keyword>
<sequence>MNSIGGFSNSGEGGEDPARYGTNKVSRIKQVASGRFGVTPAYLVNADVIQIKVAQGGNRVKVASCRVIKSPRTSPNCAIRYRGVTLISPPPHHDIYSIEDLAQLIFDLKAGQSESDDFGQTGF</sequence>
<dbReference type="InterPro" id="IPR050711">
    <property type="entry name" value="ET-N_metabolism_enzyme"/>
</dbReference>
<dbReference type="AlphaFoldDB" id="A0A377XFA6"/>
<evidence type="ECO:0000256" key="1">
    <source>
        <dbReference type="ARBA" id="ARBA00001917"/>
    </source>
</evidence>
<evidence type="ECO:0000313" key="17">
    <source>
        <dbReference type="EMBL" id="STT82233.1"/>
    </source>
</evidence>
<evidence type="ECO:0000256" key="13">
    <source>
        <dbReference type="ARBA" id="ARBA00023291"/>
    </source>
</evidence>
<dbReference type="GO" id="GO:0051538">
    <property type="term" value="F:3 iron, 4 sulfur cluster binding"/>
    <property type="evidence" value="ECO:0007669"/>
    <property type="project" value="UniProtKB-KW"/>
</dbReference>
<keyword evidence="12" id="KW-0314">Glutamate biosynthesis</keyword>
<dbReference type="InterPro" id="IPR002932">
    <property type="entry name" value="Glu_synthdom"/>
</dbReference>
<organism evidence="17 18">
    <name type="scientific">Klebsiella pneumoniae</name>
    <dbReference type="NCBI Taxonomy" id="573"/>
    <lineage>
        <taxon>Bacteria</taxon>
        <taxon>Pseudomonadati</taxon>
        <taxon>Pseudomonadota</taxon>
        <taxon>Gammaproteobacteria</taxon>
        <taxon>Enterobacterales</taxon>
        <taxon>Enterobacteriaceae</taxon>
        <taxon>Klebsiella/Raoultella group</taxon>
        <taxon>Klebsiella</taxon>
        <taxon>Klebsiella pneumoniae complex</taxon>
    </lineage>
</organism>
<evidence type="ECO:0000256" key="2">
    <source>
        <dbReference type="ARBA" id="ARBA00001927"/>
    </source>
</evidence>
<dbReference type="EC" id="1.4.1.13" evidence="17"/>
<evidence type="ECO:0000256" key="9">
    <source>
        <dbReference type="ARBA" id="ARBA00023002"/>
    </source>
</evidence>
<protein>
    <submittedName>
        <fullName evidence="17">Glutamate synthase subunit alpha</fullName>
        <ecNumber evidence="17">1.4.1.13</ecNumber>
    </submittedName>
</protein>
<dbReference type="EMBL" id="UGLH01000006">
    <property type="protein sequence ID" value="STT82233.1"/>
    <property type="molecule type" value="Genomic_DNA"/>
</dbReference>
<keyword evidence="11" id="KW-0411">Iron-sulfur</keyword>
<evidence type="ECO:0000256" key="12">
    <source>
        <dbReference type="ARBA" id="ARBA00023164"/>
    </source>
</evidence>
<evidence type="ECO:0000259" key="16">
    <source>
        <dbReference type="Pfam" id="PF01645"/>
    </source>
</evidence>
<feature type="compositionally biased region" description="Polar residues" evidence="15">
    <location>
        <begin position="1"/>
        <end position="10"/>
    </location>
</feature>
<evidence type="ECO:0000256" key="8">
    <source>
        <dbReference type="ARBA" id="ARBA00022962"/>
    </source>
</evidence>
<evidence type="ECO:0000256" key="5">
    <source>
        <dbReference type="ARBA" id="ARBA00022630"/>
    </source>
</evidence>
<comment type="pathway">
    <text evidence="14">Amino-acid biosynthesis.</text>
</comment>
<dbReference type="PANTHER" id="PTHR11938:SF148">
    <property type="entry name" value="GLUTAMATE SYNTHASE [NADPH] LARGE CHAIN"/>
    <property type="match status" value="1"/>
</dbReference>
<evidence type="ECO:0000256" key="11">
    <source>
        <dbReference type="ARBA" id="ARBA00023014"/>
    </source>
</evidence>
<proteinExistence type="inferred from homology"/>
<keyword evidence="13" id="KW-0003">3Fe-4S</keyword>
<dbReference type="GO" id="GO:0046872">
    <property type="term" value="F:metal ion binding"/>
    <property type="evidence" value="ECO:0007669"/>
    <property type="project" value="UniProtKB-KW"/>
</dbReference>
<gene>
    <name evidence="17" type="primary">gltB_2</name>
    <name evidence="17" type="ORF">NCTC5047_03182</name>
</gene>
<evidence type="ECO:0000256" key="15">
    <source>
        <dbReference type="SAM" id="MobiDB-lite"/>
    </source>
</evidence>
<dbReference type="GO" id="GO:0004355">
    <property type="term" value="F:glutamate synthase (NADPH) activity"/>
    <property type="evidence" value="ECO:0007669"/>
    <property type="project" value="UniProtKB-EC"/>
</dbReference>
<dbReference type="InterPro" id="IPR013785">
    <property type="entry name" value="Aldolase_TIM"/>
</dbReference>
<dbReference type="Proteomes" id="UP000254340">
    <property type="component" value="Unassembled WGS sequence"/>
</dbReference>
<dbReference type="SUPFAM" id="SSF51395">
    <property type="entry name" value="FMN-linked oxidoreductases"/>
    <property type="match status" value="1"/>
</dbReference>
<reference evidence="17 18" key="1">
    <citation type="submission" date="2018-06" db="EMBL/GenBank/DDBJ databases">
        <authorList>
            <consortium name="Pathogen Informatics"/>
            <person name="Doyle S."/>
        </authorList>
    </citation>
    <scope>NUCLEOTIDE SEQUENCE [LARGE SCALE GENOMIC DNA]</scope>
    <source>
        <strain evidence="17 18">NCTC5047</strain>
    </source>
</reference>
<comment type="cofactor">
    <cofactor evidence="1">
        <name>FMN</name>
        <dbReference type="ChEBI" id="CHEBI:58210"/>
    </cofactor>
</comment>
<evidence type="ECO:0000256" key="7">
    <source>
        <dbReference type="ARBA" id="ARBA00022723"/>
    </source>
</evidence>
<keyword evidence="7" id="KW-0479">Metal-binding</keyword>
<dbReference type="Gene3D" id="3.20.20.70">
    <property type="entry name" value="Aldolase class I"/>
    <property type="match status" value="1"/>
</dbReference>
<dbReference type="Pfam" id="PF01645">
    <property type="entry name" value="Glu_synthase"/>
    <property type="match status" value="1"/>
</dbReference>
<accession>A0A377XFA6</accession>
<keyword evidence="9 17" id="KW-0560">Oxidoreductase</keyword>
<evidence type="ECO:0000313" key="18">
    <source>
        <dbReference type="Proteomes" id="UP000254340"/>
    </source>
</evidence>
<keyword evidence="6" id="KW-0288">FMN</keyword>
<feature type="region of interest" description="Disordered" evidence="15">
    <location>
        <begin position="1"/>
        <end position="21"/>
    </location>
</feature>
<keyword evidence="8" id="KW-0315">Glutamine amidotransferase</keyword>
<comment type="similarity">
    <text evidence="3">Belongs to the glutamate synthase family.</text>
</comment>
<evidence type="ECO:0000256" key="6">
    <source>
        <dbReference type="ARBA" id="ARBA00022643"/>
    </source>
</evidence>
<evidence type="ECO:0000256" key="14">
    <source>
        <dbReference type="ARBA" id="ARBA00029440"/>
    </source>
</evidence>
<name>A0A377XFA6_KLEPN</name>
<dbReference type="GO" id="GO:0006537">
    <property type="term" value="P:glutamate biosynthetic process"/>
    <property type="evidence" value="ECO:0007669"/>
    <property type="project" value="UniProtKB-KW"/>
</dbReference>
<keyword evidence="10" id="KW-0408">Iron</keyword>
<evidence type="ECO:0000256" key="3">
    <source>
        <dbReference type="ARBA" id="ARBA00009716"/>
    </source>
</evidence>
<evidence type="ECO:0000256" key="10">
    <source>
        <dbReference type="ARBA" id="ARBA00023004"/>
    </source>
</evidence>
<dbReference type="PANTHER" id="PTHR11938">
    <property type="entry name" value="FAD NADPH DEHYDROGENASE/OXIDOREDUCTASE"/>
    <property type="match status" value="1"/>
</dbReference>
<feature type="domain" description="Glutamate synthase" evidence="16">
    <location>
        <begin position="1"/>
        <end position="110"/>
    </location>
</feature>
<dbReference type="GO" id="GO:0019676">
    <property type="term" value="P:ammonia assimilation cycle"/>
    <property type="evidence" value="ECO:0007669"/>
    <property type="project" value="TreeGrafter"/>
</dbReference>